<dbReference type="EMBL" id="CM020620">
    <property type="protein sequence ID" value="KAK1867862.1"/>
    <property type="molecule type" value="Genomic_DNA"/>
</dbReference>
<reference evidence="1" key="1">
    <citation type="submission" date="2019-11" db="EMBL/GenBank/DDBJ databases">
        <title>Nori genome reveals adaptations in red seaweeds to the harsh intertidal environment.</title>
        <authorList>
            <person name="Wang D."/>
            <person name="Mao Y."/>
        </authorList>
    </citation>
    <scope>NUCLEOTIDE SEQUENCE</scope>
    <source>
        <tissue evidence="1">Gametophyte</tissue>
    </source>
</reference>
<dbReference type="Proteomes" id="UP000798662">
    <property type="component" value="Chromosome 3"/>
</dbReference>
<gene>
    <name evidence="1" type="ORF">I4F81_010360</name>
</gene>
<protein>
    <submittedName>
        <fullName evidence="1">Uncharacterized protein</fullName>
    </submittedName>
</protein>
<evidence type="ECO:0000313" key="2">
    <source>
        <dbReference type="Proteomes" id="UP000798662"/>
    </source>
</evidence>
<proteinExistence type="predicted"/>
<name>A0ACC3CCG3_PYRYE</name>
<keyword evidence="2" id="KW-1185">Reference proteome</keyword>
<sequence length="363" mass="39658">MWQYGPEEICPTQNFSCVSIDERRQAHGQSETDVRGCAALFWSTLRLASCVSTLGVPTASVFSRHLLPALLVDAMNCTWRRRRLLSPSLVAILTVGVVAAITAARRVAAVEQPAGKADPHSGEFDYYREWGNKHLAPDHAPDGNDAGAKAVYDEYESFVEGVESVMGDQRAAASKRDVVDLGQSLHLLDTKFEHLKESLYEQMVTAAARRGSKGKGAAVAEGQALARKVKSKYTNVRTIARDVLDLMASNAQAVEHVSETMTGLEKVVGELQKNLEQHHKEVTELGNSVKRLHDSSHSLMDTHASSSHAALSAAQKSTSALQSGAMPSSTKIYFLLLVEMAGLCGFALFRRRRSRVKYSAKLY</sequence>
<comment type="caution">
    <text evidence="1">The sequence shown here is derived from an EMBL/GenBank/DDBJ whole genome shotgun (WGS) entry which is preliminary data.</text>
</comment>
<accession>A0ACC3CCG3</accession>
<evidence type="ECO:0000313" key="1">
    <source>
        <dbReference type="EMBL" id="KAK1867862.1"/>
    </source>
</evidence>
<organism evidence="1 2">
    <name type="scientific">Pyropia yezoensis</name>
    <name type="common">Susabi-nori</name>
    <name type="synonym">Porphyra yezoensis</name>
    <dbReference type="NCBI Taxonomy" id="2788"/>
    <lineage>
        <taxon>Eukaryota</taxon>
        <taxon>Rhodophyta</taxon>
        <taxon>Bangiophyceae</taxon>
        <taxon>Bangiales</taxon>
        <taxon>Bangiaceae</taxon>
        <taxon>Pyropia</taxon>
    </lineage>
</organism>